<proteinExistence type="predicted"/>
<evidence type="ECO:0000313" key="3">
    <source>
        <dbReference type="Proteomes" id="UP000259273"/>
    </source>
</evidence>
<dbReference type="InterPro" id="IPR004697">
    <property type="entry name" value="AbgT"/>
</dbReference>
<dbReference type="Proteomes" id="UP000259273">
    <property type="component" value="Unassembled WGS sequence"/>
</dbReference>
<dbReference type="EMBL" id="DMND01000032">
    <property type="protein sequence ID" value="HAN26453.1"/>
    <property type="molecule type" value="Genomic_DNA"/>
</dbReference>
<gene>
    <name evidence="2" type="ORF">DCP75_01735</name>
</gene>
<evidence type="ECO:0000256" key="1">
    <source>
        <dbReference type="SAM" id="Phobius"/>
    </source>
</evidence>
<accession>A0A3C1KIZ7</accession>
<protein>
    <submittedName>
        <fullName evidence="2">Uncharacterized protein</fullName>
    </submittedName>
</protein>
<evidence type="ECO:0000313" key="2">
    <source>
        <dbReference type="EMBL" id="HAN26453.1"/>
    </source>
</evidence>
<feature type="transmembrane region" description="Helical" evidence="1">
    <location>
        <begin position="6"/>
        <end position="28"/>
    </location>
</feature>
<keyword evidence="1" id="KW-0472">Membrane</keyword>
<dbReference type="STRING" id="1121937.GCA_000423125_01221"/>
<organism evidence="2 3">
    <name type="scientific">Haliea salexigens</name>
    <dbReference type="NCBI Taxonomy" id="287487"/>
    <lineage>
        <taxon>Bacteria</taxon>
        <taxon>Pseudomonadati</taxon>
        <taxon>Pseudomonadota</taxon>
        <taxon>Gammaproteobacteria</taxon>
        <taxon>Cellvibrionales</taxon>
        <taxon>Halieaceae</taxon>
        <taxon>Haliea</taxon>
    </lineage>
</organism>
<dbReference type="GO" id="GO:0015558">
    <property type="term" value="F:secondary active p-aminobenzoyl-glutamate transmembrane transporter activity"/>
    <property type="evidence" value="ECO:0007669"/>
    <property type="project" value="InterPro"/>
</dbReference>
<sequence length="34" mass="3956">MLPYSITFIILWTLFLLGYWALGLPLGLQSSYTY</sequence>
<name>A0A3C1KIZ7_9GAMM</name>
<dbReference type="AlphaFoldDB" id="A0A3C1KIZ7"/>
<keyword evidence="1" id="KW-1133">Transmembrane helix</keyword>
<reference evidence="2 3" key="1">
    <citation type="journal article" date="2018" name="Nat. Biotechnol.">
        <title>A standardized bacterial taxonomy based on genome phylogeny substantially revises the tree of life.</title>
        <authorList>
            <person name="Parks D.H."/>
            <person name="Chuvochina M."/>
            <person name="Waite D.W."/>
            <person name="Rinke C."/>
            <person name="Skarshewski A."/>
            <person name="Chaumeil P.A."/>
            <person name="Hugenholtz P."/>
        </authorList>
    </citation>
    <scope>NUCLEOTIDE SEQUENCE [LARGE SCALE GENOMIC DNA]</scope>
    <source>
        <strain evidence="2">UBA9158</strain>
    </source>
</reference>
<dbReference type="GO" id="GO:1902604">
    <property type="term" value="P:p-aminobenzoyl-glutamate transmembrane transport"/>
    <property type="evidence" value="ECO:0007669"/>
    <property type="project" value="InterPro"/>
</dbReference>
<dbReference type="Pfam" id="PF03806">
    <property type="entry name" value="ABG_transport"/>
    <property type="match status" value="1"/>
</dbReference>
<keyword evidence="1" id="KW-0812">Transmembrane</keyword>
<comment type="caution">
    <text evidence="2">The sequence shown here is derived from an EMBL/GenBank/DDBJ whole genome shotgun (WGS) entry which is preliminary data.</text>
</comment>